<dbReference type="VEuPathDB" id="FungiDB:GW608_D04653"/>
<dbReference type="Proteomes" id="UP000054886">
    <property type="component" value="Unassembled WGS sequence"/>
</dbReference>
<dbReference type="CDD" id="cd21696">
    <property type="entry name" value="GINS_B_Psf1"/>
    <property type="match status" value="1"/>
</dbReference>
<feature type="domain" description="GINS subunit" evidence="7">
    <location>
        <begin position="76"/>
        <end position="158"/>
    </location>
</feature>
<dbReference type="PANTHER" id="PTHR12914:SF2">
    <property type="entry name" value="DNA REPLICATION COMPLEX GINS PROTEIN PSF1"/>
    <property type="match status" value="1"/>
</dbReference>
<dbReference type="SMR" id="A0A0W0CNY1"/>
<dbReference type="GO" id="GO:0000727">
    <property type="term" value="P:double-strand break repair via break-induced replication"/>
    <property type="evidence" value="ECO:0007669"/>
    <property type="project" value="EnsemblFungi"/>
</dbReference>
<dbReference type="OMA" id="EAHRSQQ"/>
<evidence type="ECO:0000259" key="8">
    <source>
        <dbReference type="Pfam" id="PF24997"/>
    </source>
</evidence>
<evidence type="ECO:0000256" key="2">
    <source>
        <dbReference type="ARBA" id="ARBA00006677"/>
    </source>
</evidence>
<dbReference type="PhylomeDB" id="A0A0W0CNY1"/>
<dbReference type="CDD" id="cd11710">
    <property type="entry name" value="GINS_A_psf1"/>
    <property type="match status" value="1"/>
</dbReference>
<dbReference type="PANTHER" id="PTHR12914">
    <property type="entry name" value="PARTNER OF SLD5"/>
    <property type="match status" value="1"/>
</dbReference>
<sequence length="222" mass="25662">MYGDLANKLILEAKRTQQLNQRRVNEDLQSGGGVNLLSRLPIYHDELVRNILNEVDQLRRNAEFLRNNGNAEEFAHLDEKIVKCQYFVTLLCMERNKRCLLAYQKLRTDILDNIAWCNNGTGIELYSGSNEDETNSLSHYEQEYLKEYGELITELKSESMADIDLSGSLEPPSDVFIDVRVLKDAGEIQTEYGVFNLIKDSQFFVRQSDVERLIQQGYLQKI</sequence>
<evidence type="ECO:0000256" key="4">
    <source>
        <dbReference type="ARBA" id="ARBA00022705"/>
    </source>
</evidence>
<gene>
    <name evidence="9" type="ORF">AO440_000803</name>
</gene>
<dbReference type="GO" id="GO:0043596">
    <property type="term" value="C:nuclear replication fork"/>
    <property type="evidence" value="ECO:0007669"/>
    <property type="project" value="EnsemblFungi"/>
</dbReference>
<feature type="domain" description="DNA replication complex GINS protein PSF1 C-terminal" evidence="8">
    <location>
        <begin position="174"/>
        <end position="221"/>
    </location>
</feature>
<comment type="subcellular location">
    <subcellularLocation>
        <location evidence="1 6">Nucleus</location>
    </subcellularLocation>
</comment>
<dbReference type="Pfam" id="PF05916">
    <property type="entry name" value="Sld5"/>
    <property type="match status" value="1"/>
</dbReference>
<protein>
    <recommendedName>
        <fullName evidence="3 6">DNA replication complex GINS protein PSF1</fullName>
    </recommendedName>
</protein>
<dbReference type="VEuPathDB" id="FungiDB:B1J91_D04466g"/>
<dbReference type="InterPro" id="IPR021151">
    <property type="entry name" value="GINS_A"/>
</dbReference>
<dbReference type="GO" id="GO:0000811">
    <property type="term" value="C:GINS complex"/>
    <property type="evidence" value="ECO:0007669"/>
    <property type="project" value="UniProtKB-UniRule"/>
</dbReference>
<dbReference type="GO" id="GO:1902975">
    <property type="term" value="P:mitotic DNA replication initiation"/>
    <property type="evidence" value="ECO:0007669"/>
    <property type="project" value="EnsemblFungi"/>
</dbReference>
<evidence type="ECO:0000256" key="5">
    <source>
        <dbReference type="ARBA" id="ARBA00023242"/>
    </source>
</evidence>
<evidence type="ECO:0000259" key="7">
    <source>
        <dbReference type="Pfam" id="PF05916"/>
    </source>
</evidence>
<evidence type="ECO:0000256" key="1">
    <source>
        <dbReference type="ARBA" id="ARBA00004123"/>
    </source>
</evidence>
<dbReference type="GO" id="GO:0071162">
    <property type="term" value="C:CMG complex"/>
    <property type="evidence" value="ECO:0007669"/>
    <property type="project" value="EnsemblFungi"/>
</dbReference>
<dbReference type="InterPro" id="IPR056783">
    <property type="entry name" value="PSF1_C"/>
</dbReference>
<dbReference type="GO" id="GO:1902983">
    <property type="term" value="P:DNA strand elongation involved in mitotic DNA replication"/>
    <property type="evidence" value="ECO:0007669"/>
    <property type="project" value="EnsemblFungi"/>
</dbReference>
<dbReference type="VEuPathDB" id="FungiDB:GWK60_D04653"/>
<comment type="function">
    <text evidence="6">Required for correct functioning of the GINS complex, a complex that plays an essential role in the initiation of DNA replication, and progression of DNA replication forks. GINS complex seems to bind preferentially to single-stranded DNA.</text>
</comment>
<dbReference type="OrthoDB" id="10252587at2759"/>
<reference evidence="9 10" key="1">
    <citation type="submission" date="2015-10" db="EMBL/GenBank/DDBJ databases">
        <title>Draft genomes sequences of Candida glabrata isolates 1A, 1B, 2A, 2B, 3A and 3B.</title>
        <authorList>
            <person name="Haavelsrud O.E."/>
            <person name="Gaustad P."/>
        </authorList>
    </citation>
    <scope>NUCLEOTIDE SEQUENCE [LARGE SCALE GENOMIC DNA]</scope>
    <source>
        <strain evidence="9">910700640</strain>
    </source>
</reference>
<accession>A0A0W0CNY1</accession>
<keyword evidence="4 6" id="KW-0235">DNA replication</keyword>
<dbReference type="SUPFAM" id="SSF158573">
    <property type="entry name" value="GINS helical bundle-like"/>
    <property type="match status" value="1"/>
</dbReference>
<dbReference type="Pfam" id="PF24997">
    <property type="entry name" value="PSF1_C"/>
    <property type="match status" value="1"/>
</dbReference>
<dbReference type="InterPro" id="IPR005339">
    <property type="entry name" value="GINS_Psf1"/>
</dbReference>
<name>A0A0W0CNY1_CANGB</name>
<dbReference type="VEuPathDB" id="FungiDB:CAGL0D04466g"/>
<dbReference type="VEuPathDB" id="FungiDB:GVI51_D04433"/>
<evidence type="ECO:0000313" key="9">
    <source>
        <dbReference type="EMBL" id="KTB01311.1"/>
    </source>
</evidence>
<evidence type="ECO:0000313" key="10">
    <source>
        <dbReference type="Proteomes" id="UP000054886"/>
    </source>
</evidence>
<dbReference type="Gene3D" id="1.20.58.1030">
    <property type="match status" value="1"/>
</dbReference>
<dbReference type="InterPro" id="IPR036224">
    <property type="entry name" value="GINS_bundle-like_dom_sf"/>
</dbReference>
<dbReference type="AlphaFoldDB" id="A0A0W0CNY1"/>
<organism evidence="9 10">
    <name type="scientific">Candida glabrata</name>
    <name type="common">Yeast</name>
    <name type="synonym">Torulopsis glabrata</name>
    <dbReference type="NCBI Taxonomy" id="5478"/>
    <lineage>
        <taxon>Eukaryota</taxon>
        <taxon>Fungi</taxon>
        <taxon>Dikarya</taxon>
        <taxon>Ascomycota</taxon>
        <taxon>Saccharomycotina</taxon>
        <taxon>Saccharomycetes</taxon>
        <taxon>Saccharomycetales</taxon>
        <taxon>Saccharomycetaceae</taxon>
        <taxon>Nakaseomyces</taxon>
    </lineage>
</organism>
<dbReference type="EMBL" id="LLZZ01000131">
    <property type="protein sequence ID" value="KTB01311.1"/>
    <property type="molecule type" value="Genomic_DNA"/>
</dbReference>
<comment type="similarity">
    <text evidence="2 6">Belongs to the GINS1/PSF1 family.</text>
</comment>
<proteinExistence type="inferred from homology"/>
<evidence type="ECO:0000256" key="6">
    <source>
        <dbReference type="RuleBase" id="RU368085"/>
    </source>
</evidence>
<comment type="caution">
    <text evidence="9">The sequence shown here is derived from an EMBL/GenBank/DDBJ whole genome shotgun (WGS) entry which is preliminary data.</text>
</comment>
<comment type="subunit">
    <text evidence="6">Component of the GINS complex.</text>
</comment>
<evidence type="ECO:0000256" key="3">
    <source>
        <dbReference type="ARBA" id="ARBA00015143"/>
    </source>
</evidence>
<keyword evidence="5 6" id="KW-0539">Nucleus</keyword>